<evidence type="ECO:0000256" key="1">
    <source>
        <dbReference type="ARBA" id="ARBA00004496"/>
    </source>
</evidence>
<dbReference type="Proteomes" id="UP000474296">
    <property type="component" value="Unassembled WGS sequence"/>
</dbReference>
<accession>A0A6M0CP40</accession>
<evidence type="ECO:0000256" key="6">
    <source>
        <dbReference type="ARBA" id="ARBA00022908"/>
    </source>
</evidence>
<proteinExistence type="inferred from homology"/>
<comment type="similarity">
    <text evidence="10">Belongs to the 'phage' integrase family. XerC subfamily.</text>
</comment>
<dbReference type="PROSITE" id="PS51898">
    <property type="entry name" value="TYR_RECOMBINASE"/>
    <property type="match status" value="1"/>
</dbReference>
<dbReference type="InterPro" id="IPR004107">
    <property type="entry name" value="Integrase_SAM-like_N"/>
</dbReference>
<reference evidence="13 14" key="1">
    <citation type="submission" date="2020-01" db="EMBL/GenBank/DDBJ databases">
        <title>Spongiivirga citrea KCTC 32990T.</title>
        <authorList>
            <person name="Wang G."/>
        </authorList>
    </citation>
    <scope>NUCLEOTIDE SEQUENCE [LARGE SCALE GENOMIC DNA]</scope>
    <source>
        <strain evidence="13 14">KCTC 32990</strain>
    </source>
</reference>
<dbReference type="GO" id="GO:0006313">
    <property type="term" value="P:DNA transposition"/>
    <property type="evidence" value="ECO:0007669"/>
    <property type="project" value="UniProtKB-UniRule"/>
</dbReference>
<gene>
    <name evidence="13" type="primary">xerD</name>
    <name evidence="10" type="synonym">xerC</name>
    <name evidence="13" type="ORF">GWK10_00660</name>
</gene>
<evidence type="ECO:0000256" key="9">
    <source>
        <dbReference type="ARBA" id="ARBA00023306"/>
    </source>
</evidence>
<dbReference type="InterPro" id="IPR013762">
    <property type="entry name" value="Integrase-like_cat_sf"/>
</dbReference>
<dbReference type="Gene3D" id="1.10.150.130">
    <property type="match status" value="1"/>
</dbReference>
<dbReference type="InterPro" id="IPR023009">
    <property type="entry name" value="Tyrosine_recombinase_XerC/XerD"/>
</dbReference>
<dbReference type="Gene3D" id="1.10.443.10">
    <property type="entry name" value="Intergrase catalytic core"/>
    <property type="match status" value="1"/>
</dbReference>
<dbReference type="NCBIfam" id="NF001399">
    <property type="entry name" value="PRK00283.1"/>
    <property type="match status" value="1"/>
</dbReference>
<evidence type="ECO:0000256" key="4">
    <source>
        <dbReference type="ARBA" id="ARBA00022618"/>
    </source>
</evidence>
<evidence type="ECO:0000256" key="5">
    <source>
        <dbReference type="ARBA" id="ARBA00022829"/>
    </source>
</evidence>
<feature type="domain" description="Core-binding (CB)" evidence="12">
    <location>
        <begin position="1"/>
        <end position="87"/>
    </location>
</feature>
<dbReference type="PROSITE" id="PS51900">
    <property type="entry name" value="CB"/>
    <property type="match status" value="1"/>
</dbReference>
<comment type="similarity">
    <text evidence="2">Belongs to the 'phage' integrase family. XerD subfamily.</text>
</comment>
<dbReference type="AlphaFoldDB" id="A0A6M0CP40"/>
<comment type="subcellular location">
    <subcellularLocation>
        <location evidence="1 10">Cytoplasm</location>
    </subcellularLocation>
</comment>
<keyword evidence="9 10" id="KW-0131">Cell cycle</keyword>
<comment type="subunit">
    <text evidence="10">Forms a cyclic heterotetrameric complex composed of two molecules of XerC and two molecules of XerD.</text>
</comment>
<keyword evidence="6 10" id="KW-0229">DNA integration</keyword>
<feature type="active site" description="O-(3'-phospho-DNA)-tyrosine intermediate" evidence="10">
    <location>
        <position position="279"/>
    </location>
</feature>
<organism evidence="13 14">
    <name type="scientific">Spongiivirga citrea</name>
    <dbReference type="NCBI Taxonomy" id="1481457"/>
    <lineage>
        <taxon>Bacteria</taxon>
        <taxon>Pseudomonadati</taxon>
        <taxon>Bacteroidota</taxon>
        <taxon>Flavobacteriia</taxon>
        <taxon>Flavobacteriales</taxon>
        <taxon>Flavobacteriaceae</taxon>
        <taxon>Spongiivirga</taxon>
    </lineage>
</organism>
<dbReference type="CDD" id="cd00798">
    <property type="entry name" value="INT_XerDC_C"/>
    <property type="match status" value="1"/>
</dbReference>
<sequence>MKWNQALKDYVSYLKIERGLSDNSITNYELDIKKLINYLEVHGIKTTPLTIDETTVQQFVYEVAKVVQPKSQARIISGLKSFFNYLIFEDYRNDNPLELIESPKTGRKLPDTLAKEEVNSLVDAIDLSKPEGTRNYAIIEALYGCGLRVSELINLKLSDLFFEEGFIKVTGKGDKQRFVPIATYTQKYIDIYKNEVRNHLAIKPGHEDFLFLNRRGAQLTRAMIFTIIKQLAVKSGITKNISPHTLRHSFATHLLEGGADLRAIQLMLGHESITTTEIYMHVDRSHLTKVIAQYHPRNNRNENV</sequence>
<feature type="active site" evidence="10">
    <location>
        <position position="148"/>
    </location>
</feature>
<feature type="active site" evidence="10">
    <location>
        <position position="247"/>
    </location>
</feature>
<feature type="domain" description="Tyr recombinase" evidence="11">
    <location>
        <begin position="108"/>
        <end position="292"/>
    </location>
</feature>
<dbReference type="InterPro" id="IPR011010">
    <property type="entry name" value="DNA_brk_join_enz"/>
</dbReference>
<dbReference type="RefSeq" id="WP_164028974.1">
    <property type="nucleotide sequence ID" value="NZ_JAABOQ010000001.1"/>
</dbReference>
<dbReference type="GO" id="GO:0009037">
    <property type="term" value="F:tyrosine-based site-specific recombinase activity"/>
    <property type="evidence" value="ECO:0007669"/>
    <property type="project" value="UniProtKB-UniRule"/>
</dbReference>
<keyword evidence="7 10" id="KW-0238">DNA-binding</keyword>
<evidence type="ECO:0000256" key="10">
    <source>
        <dbReference type="HAMAP-Rule" id="MF_01808"/>
    </source>
</evidence>
<evidence type="ECO:0000256" key="7">
    <source>
        <dbReference type="ARBA" id="ARBA00023125"/>
    </source>
</evidence>
<dbReference type="Pfam" id="PF02899">
    <property type="entry name" value="Phage_int_SAM_1"/>
    <property type="match status" value="1"/>
</dbReference>
<dbReference type="NCBIfam" id="NF040815">
    <property type="entry name" value="recomb_XerA_Arch"/>
    <property type="match status" value="1"/>
</dbReference>
<evidence type="ECO:0000256" key="3">
    <source>
        <dbReference type="ARBA" id="ARBA00022490"/>
    </source>
</evidence>
<comment type="caution">
    <text evidence="13">The sequence shown here is derived from an EMBL/GenBank/DDBJ whole genome shotgun (WGS) entry which is preliminary data.</text>
</comment>
<feature type="active site" evidence="10">
    <location>
        <position position="172"/>
    </location>
</feature>
<evidence type="ECO:0000313" key="14">
    <source>
        <dbReference type="Proteomes" id="UP000474296"/>
    </source>
</evidence>
<dbReference type="PANTHER" id="PTHR30349:SF81">
    <property type="entry name" value="TYROSINE RECOMBINASE XERC"/>
    <property type="match status" value="1"/>
</dbReference>
<keyword evidence="5 10" id="KW-0159">Chromosome partition</keyword>
<comment type="function">
    <text evidence="10">Site-specific tyrosine recombinase, which acts by catalyzing the cutting and rejoining of the recombining DNA molecules. The XerC-XerD complex is essential to convert dimers of the bacterial chromosome into monomers to permit their segregation at cell division. It also contributes to the segregational stability of plasmids.</text>
</comment>
<dbReference type="InterPro" id="IPR010998">
    <property type="entry name" value="Integrase_recombinase_N"/>
</dbReference>
<dbReference type="GO" id="GO:0003677">
    <property type="term" value="F:DNA binding"/>
    <property type="evidence" value="ECO:0007669"/>
    <property type="project" value="UniProtKB-UniRule"/>
</dbReference>
<dbReference type="EMBL" id="JAABOQ010000001">
    <property type="protein sequence ID" value="NER15700.1"/>
    <property type="molecule type" value="Genomic_DNA"/>
</dbReference>
<name>A0A6M0CP40_9FLAO</name>
<feature type="active site" evidence="10">
    <location>
        <position position="244"/>
    </location>
</feature>
<dbReference type="GO" id="GO:0051301">
    <property type="term" value="P:cell division"/>
    <property type="evidence" value="ECO:0007669"/>
    <property type="project" value="UniProtKB-KW"/>
</dbReference>
<dbReference type="SUPFAM" id="SSF56349">
    <property type="entry name" value="DNA breaking-rejoining enzymes"/>
    <property type="match status" value="1"/>
</dbReference>
<dbReference type="NCBIfam" id="TIGR02225">
    <property type="entry name" value="recomb_XerD"/>
    <property type="match status" value="1"/>
</dbReference>
<dbReference type="GO" id="GO:0007059">
    <property type="term" value="P:chromosome segregation"/>
    <property type="evidence" value="ECO:0007669"/>
    <property type="project" value="UniProtKB-UniRule"/>
</dbReference>
<protein>
    <recommendedName>
        <fullName evidence="10">Tyrosine recombinase XerC</fullName>
    </recommendedName>
</protein>
<dbReference type="InterPro" id="IPR044068">
    <property type="entry name" value="CB"/>
</dbReference>
<dbReference type="HAMAP" id="MF_01808">
    <property type="entry name" value="Recomb_XerC_XerD"/>
    <property type="match status" value="1"/>
</dbReference>
<dbReference type="InterPro" id="IPR002104">
    <property type="entry name" value="Integrase_catalytic"/>
</dbReference>
<keyword evidence="14" id="KW-1185">Reference proteome</keyword>
<evidence type="ECO:0000256" key="2">
    <source>
        <dbReference type="ARBA" id="ARBA00010450"/>
    </source>
</evidence>
<dbReference type="GO" id="GO:0005737">
    <property type="term" value="C:cytoplasm"/>
    <property type="evidence" value="ECO:0007669"/>
    <property type="project" value="UniProtKB-SubCell"/>
</dbReference>
<feature type="active site" evidence="10">
    <location>
        <position position="270"/>
    </location>
</feature>
<keyword evidence="3 10" id="KW-0963">Cytoplasm</keyword>
<dbReference type="Pfam" id="PF00589">
    <property type="entry name" value="Phage_integrase"/>
    <property type="match status" value="1"/>
</dbReference>
<evidence type="ECO:0000256" key="8">
    <source>
        <dbReference type="ARBA" id="ARBA00023172"/>
    </source>
</evidence>
<keyword evidence="4 10" id="KW-0132">Cell division</keyword>
<dbReference type="InterPro" id="IPR050090">
    <property type="entry name" value="Tyrosine_recombinase_XerCD"/>
</dbReference>
<keyword evidence="8 10" id="KW-0233">DNA recombination</keyword>
<evidence type="ECO:0000259" key="12">
    <source>
        <dbReference type="PROSITE" id="PS51900"/>
    </source>
</evidence>
<evidence type="ECO:0000313" key="13">
    <source>
        <dbReference type="EMBL" id="NER15700.1"/>
    </source>
</evidence>
<dbReference type="PANTHER" id="PTHR30349">
    <property type="entry name" value="PHAGE INTEGRASE-RELATED"/>
    <property type="match status" value="1"/>
</dbReference>
<dbReference type="InterPro" id="IPR011932">
    <property type="entry name" value="Recomb_XerD"/>
</dbReference>
<evidence type="ECO:0000259" key="11">
    <source>
        <dbReference type="PROSITE" id="PS51898"/>
    </source>
</evidence>